<dbReference type="SUPFAM" id="SSF56349">
    <property type="entry name" value="DNA breaking-rejoining enzymes"/>
    <property type="match status" value="1"/>
</dbReference>
<reference evidence="5" key="1">
    <citation type="submission" date="2023-07" db="EMBL/GenBank/DDBJ databases">
        <title>Conexibacter stalactiti sp. nov., isolated from stalactites in a lava cave and emended description of the genus Conexibacter.</title>
        <authorList>
            <person name="Lee S.D."/>
        </authorList>
    </citation>
    <scope>NUCLEOTIDE SEQUENCE [LARGE SCALE GENOMIC DNA]</scope>
    <source>
        <strain evidence="5">KCTC 39840</strain>
    </source>
</reference>
<evidence type="ECO:0000259" key="3">
    <source>
        <dbReference type="PROSITE" id="PS51898"/>
    </source>
</evidence>
<evidence type="ECO:0000256" key="1">
    <source>
        <dbReference type="ARBA" id="ARBA00023125"/>
    </source>
</evidence>
<dbReference type="EMBL" id="JAWSTH010000043">
    <property type="protein sequence ID" value="MDW5595916.1"/>
    <property type="molecule type" value="Genomic_DNA"/>
</dbReference>
<dbReference type="Gene3D" id="1.10.150.130">
    <property type="match status" value="1"/>
</dbReference>
<dbReference type="RefSeq" id="WP_318598261.1">
    <property type="nucleotide sequence ID" value="NZ_JAWSTH010000043.1"/>
</dbReference>
<keyword evidence="1" id="KW-0238">DNA-binding</keyword>
<dbReference type="Pfam" id="PF00589">
    <property type="entry name" value="Phage_integrase"/>
    <property type="match status" value="1"/>
</dbReference>
<comment type="caution">
    <text evidence="4">The sequence shown here is derived from an EMBL/GenBank/DDBJ whole genome shotgun (WGS) entry which is preliminary data.</text>
</comment>
<keyword evidence="2" id="KW-0233">DNA recombination</keyword>
<evidence type="ECO:0000313" key="4">
    <source>
        <dbReference type="EMBL" id="MDW5595916.1"/>
    </source>
</evidence>
<proteinExistence type="predicted"/>
<accession>A0ABU4HRK7</accession>
<evidence type="ECO:0000256" key="2">
    <source>
        <dbReference type="ARBA" id="ARBA00023172"/>
    </source>
</evidence>
<sequence>MSTAWFDLDAVRAYEDRVGTLGTAEARRGFGQELRLSRWIPVWWHHQAALLAPSTQRGYARQVRDRLLPYLGDALVVQLDVAALSLWVDLMRSDGHPAIQIHRARTVLSRCLHHAAQRGLLPQGNFIRLLDPLPRTPVRRPRPLSPEQTEHLRAALLADDGLRGHPRRGLRSATLVSVMAYGGLRPSEAMGAKRHHVDHAAGGIWVTDVMSTEHRIDQTKTGERRFARLPRHAMRDLELWISTGLVQPLGWLFPNRFGEVTPNSYSNWVRSLGPLRAAMLAAHPDWRPEFERFSPGALRHTCASVRLRSGDPIAEVAVDLGHSAETLIRWYAHEVRASRGAPVEPLDQQIGRAREQIGTDFLARRLFHLLDPNSRRRQKRTTPSAGAQLRLVGNRFVWSRQNSGEVQQGDVI</sequence>
<keyword evidence="5" id="KW-1185">Reference proteome</keyword>
<dbReference type="CDD" id="cd00397">
    <property type="entry name" value="DNA_BRE_C"/>
    <property type="match status" value="1"/>
</dbReference>
<dbReference type="InterPro" id="IPR002104">
    <property type="entry name" value="Integrase_catalytic"/>
</dbReference>
<dbReference type="Proteomes" id="UP001284601">
    <property type="component" value="Unassembled WGS sequence"/>
</dbReference>
<organism evidence="4 5">
    <name type="scientific">Conexibacter stalactiti</name>
    <dbReference type="NCBI Taxonomy" id="1940611"/>
    <lineage>
        <taxon>Bacteria</taxon>
        <taxon>Bacillati</taxon>
        <taxon>Actinomycetota</taxon>
        <taxon>Thermoleophilia</taxon>
        <taxon>Solirubrobacterales</taxon>
        <taxon>Conexibacteraceae</taxon>
        <taxon>Conexibacter</taxon>
    </lineage>
</organism>
<gene>
    <name evidence="4" type="ORF">R7226_16325</name>
</gene>
<dbReference type="InterPro" id="IPR010998">
    <property type="entry name" value="Integrase_recombinase_N"/>
</dbReference>
<dbReference type="PROSITE" id="PS51898">
    <property type="entry name" value="TYR_RECOMBINASE"/>
    <property type="match status" value="1"/>
</dbReference>
<dbReference type="InterPro" id="IPR013762">
    <property type="entry name" value="Integrase-like_cat_sf"/>
</dbReference>
<name>A0ABU4HRK7_9ACTN</name>
<protein>
    <submittedName>
        <fullName evidence="4">Tyrosine-type recombinase/integrase</fullName>
    </submittedName>
</protein>
<dbReference type="Gene3D" id="1.10.443.10">
    <property type="entry name" value="Intergrase catalytic core"/>
    <property type="match status" value="1"/>
</dbReference>
<feature type="domain" description="Tyr recombinase" evidence="3">
    <location>
        <begin position="139"/>
        <end position="345"/>
    </location>
</feature>
<reference evidence="4 5" key="2">
    <citation type="submission" date="2023-10" db="EMBL/GenBank/DDBJ databases">
        <authorList>
            <person name="Han X.F."/>
        </authorList>
    </citation>
    <scope>NUCLEOTIDE SEQUENCE [LARGE SCALE GENOMIC DNA]</scope>
    <source>
        <strain evidence="4 5">KCTC 39840</strain>
    </source>
</reference>
<dbReference type="InterPro" id="IPR011010">
    <property type="entry name" value="DNA_brk_join_enz"/>
</dbReference>
<evidence type="ECO:0000313" key="5">
    <source>
        <dbReference type="Proteomes" id="UP001284601"/>
    </source>
</evidence>